<gene>
    <name evidence="1" type="primary">ORF30123</name>
</gene>
<proteinExistence type="predicted"/>
<sequence>PSQQTNITNDQRHKQKYDLRVCYVHRQTHTLSLTLVNTHTDWPTNTHTHKIVENIAIQQKYHNRCQINISPPKKEMNKTIEHDDSSFSYKLSFS</sequence>
<dbReference type="AlphaFoldDB" id="A0A0B6YMG3"/>
<reference evidence="1" key="1">
    <citation type="submission" date="2014-12" db="EMBL/GenBank/DDBJ databases">
        <title>Insight into the proteome of Arion vulgaris.</title>
        <authorList>
            <person name="Aradska J."/>
            <person name="Bulat T."/>
            <person name="Smidak R."/>
            <person name="Sarate P."/>
            <person name="Gangsoo J."/>
            <person name="Sialana F."/>
            <person name="Bilban M."/>
            <person name="Lubec G."/>
        </authorList>
    </citation>
    <scope>NUCLEOTIDE SEQUENCE</scope>
    <source>
        <tissue evidence="1">Skin</tissue>
    </source>
</reference>
<accession>A0A0B6YMG3</accession>
<evidence type="ECO:0000313" key="1">
    <source>
        <dbReference type="EMBL" id="CEK57418.1"/>
    </source>
</evidence>
<organism evidence="1">
    <name type="scientific">Arion vulgaris</name>
    <dbReference type="NCBI Taxonomy" id="1028688"/>
    <lineage>
        <taxon>Eukaryota</taxon>
        <taxon>Metazoa</taxon>
        <taxon>Spiralia</taxon>
        <taxon>Lophotrochozoa</taxon>
        <taxon>Mollusca</taxon>
        <taxon>Gastropoda</taxon>
        <taxon>Heterobranchia</taxon>
        <taxon>Euthyneura</taxon>
        <taxon>Panpulmonata</taxon>
        <taxon>Eupulmonata</taxon>
        <taxon>Stylommatophora</taxon>
        <taxon>Helicina</taxon>
        <taxon>Arionoidea</taxon>
        <taxon>Arionidae</taxon>
        <taxon>Arion</taxon>
    </lineage>
</organism>
<name>A0A0B6YMG3_9EUPU</name>
<protein>
    <submittedName>
        <fullName evidence="1">Uncharacterized protein</fullName>
    </submittedName>
</protein>
<dbReference type="EMBL" id="HACG01010553">
    <property type="protein sequence ID" value="CEK57418.1"/>
    <property type="molecule type" value="Transcribed_RNA"/>
</dbReference>
<feature type="non-terminal residue" evidence="1">
    <location>
        <position position="1"/>
    </location>
</feature>